<evidence type="ECO:0000256" key="4">
    <source>
        <dbReference type="ARBA" id="ARBA00022759"/>
    </source>
</evidence>
<evidence type="ECO:0000256" key="6">
    <source>
        <dbReference type="ARBA" id="ARBA00022884"/>
    </source>
</evidence>
<dbReference type="GO" id="GO:0003729">
    <property type="term" value="F:mRNA binding"/>
    <property type="evidence" value="ECO:0007669"/>
    <property type="project" value="InterPro"/>
</dbReference>
<proteinExistence type="inferred from homology"/>
<evidence type="ECO:0008006" key="10">
    <source>
        <dbReference type="Google" id="ProtNLM"/>
    </source>
</evidence>
<keyword evidence="3" id="KW-0540">Nuclease</keyword>
<comment type="similarity">
    <text evidence="1">Belongs to the HicA mRNA interferase family.</text>
</comment>
<evidence type="ECO:0000256" key="1">
    <source>
        <dbReference type="ARBA" id="ARBA00006620"/>
    </source>
</evidence>
<dbReference type="SUPFAM" id="SSF54786">
    <property type="entry name" value="YcfA/nrd intein domain"/>
    <property type="match status" value="1"/>
</dbReference>
<keyword evidence="2" id="KW-1277">Toxin-antitoxin system</keyword>
<dbReference type="AlphaFoldDB" id="A0A8J3ND36"/>
<dbReference type="RefSeq" id="WP_239077020.1">
    <property type="nucleotide sequence ID" value="NZ_BAAAZM010000012.1"/>
</dbReference>
<evidence type="ECO:0000256" key="3">
    <source>
        <dbReference type="ARBA" id="ARBA00022722"/>
    </source>
</evidence>
<accession>A0A8J3ND36</accession>
<dbReference type="InterPro" id="IPR038570">
    <property type="entry name" value="HicA_sf"/>
</dbReference>
<dbReference type="GO" id="GO:0016787">
    <property type="term" value="F:hydrolase activity"/>
    <property type="evidence" value="ECO:0007669"/>
    <property type="project" value="UniProtKB-KW"/>
</dbReference>
<protein>
    <recommendedName>
        <fullName evidence="10">HicA toxin of toxin-antitoxin</fullName>
    </recommendedName>
</protein>
<dbReference type="Proteomes" id="UP000612808">
    <property type="component" value="Unassembled WGS sequence"/>
</dbReference>
<dbReference type="InterPro" id="IPR012933">
    <property type="entry name" value="HicA_mRNA_interferase"/>
</dbReference>
<name>A0A8J3ND36_9ACTN</name>
<dbReference type="Pfam" id="PF07927">
    <property type="entry name" value="HicA_toxin"/>
    <property type="match status" value="1"/>
</dbReference>
<sequence length="75" mass="8357">MTPSSLPRGLSGEAIARALQRGGFEFVSSRGSHHKYRDHDGHTAIVPMHREIAIGTLRSILRQAGWDDDTLRSYL</sequence>
<dbReference type="EMBL" id="BOMB01000035">
    <property type="protein sequence ID" value="GID14944.1"/>
    <property type="molecule type" value="Genomic_DNA"/>
</dbReference>
<organism evidence="8 9">
    <name type="scientific">Actinocatenispora rupis</name>
    <dbReference type="NCBI Taxonomy" id="519421"/>
    <lineage>
        <taxon>Bacteria</taxon>
        <taxon>Bacillati</taxon>
        <taxon>Actinomycetota</taxon>
        <taxon>Actinomycetes</taxon>
        <taxon>Micromonosporales</taxon>
        <taxon>Micromonosporaceae</taxon>
        <taxon>Actinocatenispora</taxon>
    </lineage>
</organism>
<evidence type="ECO:0000256" key="5">
    <source>
        <dbReference type="ARBA" id="ARBA00022801"/>
    </source>
</evidence>
<keyword evidence="7" id="KW-0346">Stress response</keyword>
<dbReference type="GO" id="GO:0004519">
    <property type="term" value="F:endonuclease activity"/>
    <property type="evidence" value="ECO:0007669"/>
    <property type="project" value="UniProtKB-KW"/>
</dbReference>
<evidence type="ECO:0000313" key="9">
    <source>
        <dbReference type="Proteomes" id="UP000612808"/>
    </source>
</evidence>
<evidence type="ECO:0000313" key="8">
    <source>
        <dbReference type="EMBL" id="GID14944.1"/>
    </source>
</evidence>
<keyword evidence="4" id="KW-0255">Endonuclease</keyword>
<dbReference type="Gene3D" id="3.30.920.30">
    <property type="entry name" value="Hypothetical protein"/>
    <property type="match status" value="1"/>
</dbReference>
<gene>
    <name evidence="8" type="ORF">Aru02nite_58330</name>
</gene>
<keyword evidence="6" id="KW-0694">RNA-binding</keyword>
<evidence type="ECO:0000256" key="2">
    <source>
        <dbReference type="ARBA" id="ARBA00022649"/>
    </source>
</evidence>
<evidence type="ECO:0000256" key="7">
    <source>
        <dbReference type="ARBA" id="ARBA00023016"/>
    </source>
</evidence>
<keyword evidence="5" id="KW-0378">Hydrolase</keyword>
<reference evidence="8" key="1">
    <citation type="submission" date="2021-01" db="EMBL/GenBank/DDBJ databases">
        <title>Whole genome shotgun sequence of Actinocatenispora rupis NBRC 107355.</title>
        <authorList>
            <person name="Komaki H."/>
            <person name="Tamura T."/>
        </authorList>
    </citation>
    <scope>NUCLEOTIDE SEQUENCE</scope>
    <source>
        <strain evidence="8">NBRC 107355</strain>
    </source>
</reference>
<keyword evidence="9" id="KW-1185">Reference proteome</keyword>
<comment type="caution">
    <text evidence="8">The sequence shown here is derived from an EMBL/GenBank/DDBJ whole genome shotgun (WGS) entry which is preliminary data.</text>
</comment>